<dbReference type="GO" id="GO:0005524">
    <property type="term" value="F:ATP binding"/>
    <property type="evidence" value="ECO:0007669"/>
    <property type="project" value="UniProtKB-KW"/>
</dbReference>
<dbReference type="EMBL" id="ASHM01024938">
    <property type="protein sequence ID" value="PNX72653.1"/>
    <property type="molecule type" value="Genomic_DNA"/>
</dbReference>
<keyword evidence="7" id="KW-0472">Membrane</keyword>
<dbReference type="GO" id="GO:0031966">
    <property type="term" value="C:mitochondrial membrane"/>
    <property type="evidence" value="ECO:0007669"/>
    <property type="project" value="UniProtKB-SubCell"/>
</dbReference>
<organism evidence="9 10">
    <name type="scientific">Trifolium pratense</name>
    <name type="common">Red clover</name>
    <dbReference type="NCBI Taxonomy" id="57577"/>
    <lineage>
        <taxon>Eukaryota</taxon>
        <taxon>Viridiplantae</taxon>
        <taxon>Streptophyta</taxon>
        <taxon>Embryophyta</taxon>
        <taxon>Tracheophyta</taxon>
        <taxon>Spermatophyta</taxon>
        <taxon>Magnoliopsida</taxon>
        <taxon>eudicotyledons</taxon>
        <taxon>Gunneridae</taxon>
        <taxon>Pentapetalae</taxon>
        <taxon>rosids</taxon>
        <taxon>fabids</taxon>
        <taxon>Fabales</taxon>
        <taxon>Fabaceae</taxon>
        <taxon>Papilionoideae</taxon>
        <taxon>50 kb inversion clade</taxon>
        <taxon>NPAAA clade</taxon>
        <taxon>Hologalegina</taxon>
        <taxon>IRL clade</taxon>
        <taxon>Trifolieae</taxon>
        <taxon>Trifolium</taxon>
    </lineage>
</organism>
<dbReference type="GO" id="GO:0007005">
    <property type="term" value="P:mitochondrion organization"/>
    <property type="evidence" value="ECO:0007669"/>
    <property type="project" value="TreeGrafter"/>
</dbReference>
<protein>
    <submittedName>
        <fullName evidence="9">ATPase family aaa domain-containing protein 3-b-like</fullName>
    </submittedName>
</protein>
<dbReference type="InterPro" id="IPR021911">
    <property type="entry name" value="ATAD3_N"/>
</dbReference>
<comment type="caution">
    <text evidence="9">The sequence shown here is derived from an EMBL/GenBank/DDBJ whole genome shotgun (WGS) entry which is preliminary data.</text>
</comment>
<evidence type="ECO:0000256" key="4">
    <source>
        <dbReference type="ARBA" id="ARBA00022840"/>
    </source>
</evidence>
<name>A0A2K3L296_TRIPR</name>
<evidence type="ECO:0000256" key="7">
    <source>
        <dbReference type="ARBA" id="ARBA00023136"/>
    </source>
</evidence>
<dbReference type="AlphaFoldDB" id="A0A2K3L296"/>
<evidence type="ECO:0000259" key="8">
    <source>
        <dbReference type="Pfam" id="PF12037"/>
    </source>
</evidence>
<evidence type="ECO:0000256" key="5">
    <source>
        <dbReference type="ARBA" id="ARBA00023054"/>
    </source>
</evidence>
<reference evidence="9 10" key="2">
    <citation type="journal article" date="2017" name="Front. Plant Sci.">
        <title>Gene Classification and Mining of Molecular Markers Useful in Red Clover (Trifolium pratense) Breeding.</title>
        <authorList>
            <person name="Istvanek J."/>
            <person name="Dluhosova J."/>
            <person name="Dluhos P."/>
            <person name="Patkova L."/>
            <person name="Nedelnik J."/>
            <person name="Repkova J."/>
        </authorList>
    </citation>
    <scope>NUCLEOTIDE SEQUENCE [LARGE SCALE GENOMIC DNA]</scope>
    <source>
        <strain evidence="10">cv. Tatra</strain>
        <tissue evidence="9">Young leaves</tissue>
    </source>
</reference>
<dbReference type="Proteomes" id="UP000236291">
    <property type="component" value="Unassembled WGS sequence"/>
</dbReference>
<evidence type="ECO:0000256" key="2">
    <source>
        <dbReference type="ARBA" id="ARBA00022741"/>
    </source>
</evidence>
<evidence type="ECO:0000313" key="10">
    <source>
        <dbReference type="Proteomes" id="UP000236291"/>
    </source>
</evidence>
<reference evidence="9 10" key="1">
    <citation type="journal article" date="2014" name="Am. J. Bot.">
        <title>Genome assembly and annotation for red clover (Trifolium pratense; Fabaceae).</title>
        <authorList>
            <person name="Istvanek J."/>
            <person name="Jaros M."/>
            <person name="Krenek A."/>
            <person name="Repkova J."/>
        </authorList>
    </citation>
    <scope>NUCLEOTIDE SEQUENCE [LARGE SCALE GENOMIC DNA]</scope>
    <source>
        <strain evidence="10">cv. Tatra</strain>
        <tissue evidence="9">Young leaves</tissue>
    </source>
</reference>
<evidence type="ECO:0000313" key="9">
    <source>
        <dbReference type="EMBL" id="PNX72653.1"/>
    </source>
</evidence>
<keyword evidence="6" id="KW-0496">Mitochondrion</keyword>
<evidence type="ECO:0000256" key="1">
    <source>
        <dbReference type="ARBA" id="ARBA00004325"/>
    </source>
</evidence>
<keyword evidence="4" id="KW-0067">ATP-binding</keyword>
<evidence type="ECO:0000256" key="3">
    <source>
        <dbReference type="ARBA" id="ARBA00022792"/>
    </source>
</evidence>
<accession>A0A2K3L296</accession>
<feature type="domain" description="ATPase family AAA" evidence="8">
    <location>
        <begin position="21"/>
        <end position="91"/>
    </location>
</feature>
<sequence>QFNCFVLQGIIQIQRIARNQSEEQIRAHRRQTEREMAEIERETIRIRAMAEADVRAHEAKLAEDVNRRMLIDRANKELGKWAAAIHPTFNHTTIPR</sequence>
<keyword evidence="5" id="KW-0175">Coiled coil</keyword>
<feature type="non-terminal residue" evidence="9">
    <location>
        <position position="1"/>
    </location>
</feature>
<comment type="subcellular location">
    <subcellularLocation>
        <location evidence="1">Mitochondrion membrane</location>
    </subcellularLocation>
</comment>
<keyword evidence="3" id="KW-0999">Mitochondrion inner membrane</keyword>
<keyword evidence="2" id="KW-0547">Nucleotide-binding</keyword>
<gene>
    <name evidence="9" type="ORF">L195_g028546</name>
</gene>
<evidence type="ECO:0000256" key="6">
    <source>
        <dbReference type="ARBA" id="ARBA00023128"/>
    </source>
</evidence>
<dbReference type="STRING" id="57577.A0A2K3L296"/>
<dbReference type="GO" id="GO:0008270">
    <property type="term" value="F:zinc ion binding"/>
    <property type="evidence" value="ECO:0007669"/>
    <property type="project" value="TreeGrafter"/>
</dbReference>
<dbReference type="Pfam" id="PF12037">
    <property type="entry name" value="ATAD3_N"/>
    <property type="match status" value="1"/>
</dbReference>
<proteinExistence type="predicted"/>
<dbReference type="PANTHER" id="PTHR23075:SF0">
    <property type="entry name" value="ATPASE FAMILY AAA DOMAIN-CONTAINING PROTEIN 3"/>
    <property type="match status" value="1"/>
</dbReference>
<dbReference type="PANTHER" id="PTHR23075">
    <property type="entry name" value="PUTATIVE ATP-ASE"/>
    <property type="match status" value="1"/>
</dbReference>